<dbReference type="InterPro" id="IPR023393">
    <property type="entry name" value="START-like_dom_sf"/>
</dbReference>
<dbReference type="EMBL" id="JBBNAG010000008">
    <property type="protein sequence ID" value="KAK9112862.1"/>
    <property type="molecule type" value="Genomic_DNA"/>
</dbReference>
<dbReference type="Gene3D" id="3.30.530.20">
    <property type="match status" value="1"/>
</dbReference>
<organism evidence="5 6">
    <name type="scientific">Stephania cephalantha</name>
    <dbReference type="NCBI Taxonomy" id="152367"/>
    <lineage>
        <taxon>Eukaryota</taxon>
        <taxon>Viridiplantae</taxon>
        <taxon>Streptophyta</taxon>
        <taxon>Embryophyta</taxon>
        <taxon>Tracheophyta</taxon>
        <taxon>Spermatophyta</taxon>
        <taxon>Magnoliopsida</taxon>
        <taxon>Ranunculales</taxon>
        <taxon>Menispermaceae</taxon>
        <taxon>Menispermoideae</taxon>
        <taxon>Cissampelideae</taxon>
        <taxon>Stephania</taxon>
    </lineage>
</organism>
<dbReference type="GO" id="GO:0010427">
    <property type="term" value="F:abscisic acid binding"/>
    <property type="evidence" value="ECO:0007669"/>
    <property type="project" value="TreeGrafter"/>
</dbReference>
<keyword evidence="6" id="KW-1185">Reference proteome</keyword>
<name>A0AAP0IDM0_9MAGN</name>
<dbReference type="InterPro" id="IPR050279">
    <property type="entry name" value="Plant_def-hormone_signal"/>
</dbReference>
<keyword evidence="3" id="KW-0812">Transmembrane</keyword>
<dbReference type="Proteomes" id="UP001419268">
    <property type="component" value="Unassembled WGS sequence"/>
</dbReference>
<keyword evidence="3" id="KW-1133">Transmembrane helix</keyword>
<evidence type="ECO:0000313" key="5">
    <source>
        <dbReference type="EMBL" id="KAK9112862.1"/>
    </source>
</evidence>
<dbReference type="GO" id="GO:0006952">
    <property type="term" value="P:defense response"/>
    <property type="evidence" value="ECO:0007669"/>
    <property type="project" value="InterPro"/>
</dbReference>
<feature type="domain" description="Bet v I/Major latex protein" evidence="4">
    <location>
        <begin position="1"/>
        <end position="156"/>
    </location>
</feature>
<evidence type="ECO:0000259" key="4">
    <source>
        <dbReference type="Pfam" id="PF00407"/>
    </source>
</evidence>
<dbReference type="GO" id="GO:0005737">
    <property type="term" value="C:cytoplasm"/>
    <property type="evidence" value="ECO:0007669"/>
    <property type="project" value="TreeGrafter"/>
</dbReference>
<dbReference type="GO" id="GO:0004864">
    <property type="term" value="F:protein phosphatase inhibitor activity"/>
    <property type="evidence" value="ECO:0007669"/>
    <property type="project" value="TreeGrafter"/>
</dbReference>
<reference evidence="5 6" key="1">
    <citation type="submission" date="2024-01" db="EMBL/GenBank/DDBJ databases">
        <title>Genome assemblies of Stephania.</title>
        <authorList>
            <person name="Yang L."/>
        </authorList>
    </citation>
    <scope>NUCLEOTIDE SEQUENCE [LARGE SCALE GENOMIC DNA]</scope>
    <source>
        <strain evidence="5">JXDWG</strain>
        <tissue evidence="5">Leaf</tissue>
    </source>
</reference>
<protein>
    <recommendedName>
        <fullName evidence="4">Bet v I/Major latex protein domain-containing protein</fullName>
    </recommendedName>
</protein>
<dbReference type="PANTHER" id="PTHR31213">
    <property type="entry name" value="OS08G0374000 PROTEIN-RELATED"/>
    <property type="match status" value="1"/>
</dbReference>
<keyword evidence="3" id="KW-0472">Membrane</keyword>
<proteinExistence type="inferred from homology"/>
<comment type="caution">
    <text evidence="5">The sequence shown here is derived from an EMBL/GenBank/DDBJ whole genome shotgun (WGS) entry which is preliminary data.</text>
</comment>
<dbReference type="Pfam" id="PF00407">
    <property type="entry name" value="Bet_v_1"/>
    <property type="match status" value="1"/>
</dbReference>
<comment type="similarity">
    <text evidence="1">Belongs to the BetVI family.</text>
</comment>
<dbReference type="InterPro" id="IPR000916">
    <property type="entry name" value="Bet_v_I/MLP"/>
</dbReference>
<dbReference type="SUPFAM" id="SSF55961">
    <property type="entry name" value="Bet v1-like"/>
    <property type="match status" value="1"/>
</dbReference>
<keyword evidence="2" id="KW-0017">Alkaloid metabolism</keyword>
<evidence type="ECO:0000256" key="3">
    <source>
        <dbReference type="SAM" id="Phobius"/>
    </source>
</evidence>
<gene>
    <name evidence="5" type="ORF">Scep_020381</name>
</gene>
<accession>A0AAP0IDM0</accession>
<dbReference type="CDD" id="cd07816">
    <property type="entry name" value="Bet_v1-like"/>
    <property type="match status" value="1"/>
</dbReference>
<evidence type="ECO:0000313" key="6">
    <source>
        <dbReference type="Proteomes" id="UP001419268"/>
    </source>
</evidence>
<dbReference type="GO" id="GO:0009738">
    <property type="term" value="P:abscisic acid-activated signaling pathway"/>
    <property type="evidence" value="ECO:0007669"/>
    <property type="project" value="TreeGrafter"/>
</dbReference>
<evidence type="ECO:0000256" key="2">
    <source>
        <dbReference type="ARBA" id="ARBA00022589"/>
    </source>
</evidence>
<sequence length="274" mass="30553">MIRKELTHELEVAAPADDIFGVYSSIELDLYLLVQLLPGVFEKHEVLAGEGDVGTIVYVKFVPGIYPNWFKEKFVTVDRKNRLKEVEMVEGGYLDMGCTYYLDSIHVIEKGPESCVISSKVTYEVPNEEMEKKVAPYISTTSLESMANVISKYVLNKRKKSLLNKLQVAASAKDEYWDAYGATPSDSLPKLLLKVLPSVFKDMEIVKSNDGLGAHELRITIPPGLVGSLPVTTKEKFGGWCGPKSLKNGCLYVMCIASLVLMVFLSSRVMAYKY</sequence>
<evidence type="ECO:0000256" key="1">
    <source>
        <dbReference type="ARBA" id="ARBA00009744"/>
    </source>
</evidence>
<dbReference type="PANTHER" id="PTHR31213:SF19">
    <property type="entry name" value="BET V I_MAJOR LATEX PROTEIN DOMAIN-CONTAINING PROTEIN"/>
    <property type="match status" value="1"/>
</dbReference>
<dbReference type="AlphaFoldDB" id="A0AAP0IDM0"/>
<dbReference type="GO" id="GO:0038023">
    <property type="term" value="F:signaling receptor activity"/>
    <property type="evidence" value="ECO:0007669"/>
    <property type="project" value="TreeGrafter"/>
</dbReference>
<feature type="transmembrane region" description="Helical" evidence="3">
    <location>
        <begin position="251"/>
        <end position="271"/>
    </location>
</feature>
<dbReference type="GO" id="GO:0005634">
    <property type="term" value="C:nucleus"/>
    <property type="evidence" value="ECO:0007669"/>
    <property type="project" value="TreeGrafter"/>
</dbReference>
<dbReference type="GO" id="GO:0009820">
    <property type="term" value="P:alkaloid metabolic process"/>
    <property type="evidence" value="ECO:0007669"/>
    <property type="project" value="UniProtKB-KW"/>
</dbReference>